<feature type="domain" description="Nuclease associated modular" evidence="2">
    <location>
        <begin position="14"/>
        <end position="30"/>
    </location>
</feature>
<feature type="domain" description="Nuclease associated modular" evidence="2">
    <location>
        <begin position="48"/>
        <end position="64"/>
    </location>
</feature>
<feature type="domain" description="Nuclease associated modular" evidence="2">
    <location>
        <begin position="99"/>
        <end position="115"/>
    </location>
</feature>
<sequence>MEEETKKKISATMLGVKKSAETRRKMCIAQAGIKCSEEAKIKIRKAKLGTKHTEESKKKMSIASSLRRHTTETRKKISIAHVGKKFSKESREKMSVAKTGMKQSEESKRKKREAAIKYIEVQKLNGLPMQPMFGRNETHILDQVEVDFEIFIERQHLIIGYFLDGYDKQNNVVYEVDEEAHSNPDKKKNDMLRQKNIMNELDCQFVRIKDY</sequence>
<proteinExistence type="predicted"/>
<organism evidence="3">
    <name type="scientific">marine sediment metagenome</name>
    <dbReference type="NCBI Taxonomy" id="412755"/>
    <lineage>
        <taxon>unclassified sequences</taxon>
        <taxon>metagenomes</taxon>
        <taxon>ecological metagenomes</taxon>
    </lineage>
</organism>
<dbReference type="GO" id="GO:0003677">
    <property type="term" value="F:DNA binding"/>
    <property type="evidence" value="ECO:0007669"/>
    <property type="project" value="InterPro"/>
</dbReference>
<feature type="domain" description="Nuclease associated modular" evidence="2">
    <location>
        <begin position="82"/>
        <end position="98"/>
    </location>
</feature>
<accession>A0A0F9V779</accession>
<evidence type="ECO:0000313" key="3">
    <source>
        <dbReference type="EMBL" id="KKN69361.1"/>
    </source>
</evidence>
<dbReference type="EMBL" id="LAZR01000428">
    <property type="protein sequence ID" value="KKN69361.1"/>
    <property type="molecule type" value="Genomic_DNA"/>
</dbReference>
<gene>
    <name evidence="3" type="ORF">LCGC14_0442210</name>
</gene>
<evidence type="ECO:0000256" key="1">
    <source>
        <dbReference type="SAM" id="MobiDB-lite"/>
    </source>
</evidence>
<dbReference type="InterPro" id="IPR003611">
    <property type="entry name" value="NUMOD3"/>
</dbReference>
<feature type="region of interest" description="Disordered" evidence="1">
    <location>
        <begin position="48"/>
        <end position="71"/>
    </location>
</feature>
<evidence type="ECO:0000259" key="2">
    <source>
        <dbReference type="SMART" id="SM00496"/>
    </source>
</evidence>
<dbReference type="AlphaFoldDB" id="A0A0F9V779"/>
<comment type="caution">
    <text evidence="3">The sequence shown here is derived from an EMBL/GenBank/DDBJ whole genome shotgun (WGS) entry which is preliminary data.</text>
</comment>
<feature type="region of interest" description="Disordered" evidence="1">
    <location>
        <begin position="88"/>
        <end position="109"/>
    </location>
</feature>
<name>A0A0F9V779_9ZZZZ</name>
<reference evidence="3" key="1">
    <citation type="journal article" date="2015" name="Nature">
        <title>Complex archaea that bridge the gap between prokaryotes and eukaryotes.</title>
        <authorList>
            <person name="Spang A."/>
            <person name="Saw J.H."/>
            <person name="Jorgensen S.L."/>
            <person name="Zaremba-Niedzwiedzka K."/>
            <person name="Martijn J."/>
            <person name="Lind A.E."/>
            <person name="van Eijk R."/>
            <person name="Schleper C."/>
            <person name="Guy L."/>
            <person name="Ettema T.J."/>
        </authorList>
    </citation>
    <scope>NUCLEOTIDE SEQUENCE</scope>
</reference>
<dbReference type="Gene3D" id="3.40.960.10">
    <property type="entry name" value="VSR Endonuclease"/>
    <property type="match status" value="1"/>
</dbReference>
<protein>
    <recommendedName>
        <fullName evidence="2">Nuclease associated modular domain-containing protein</fullName>
    </recommendedName>
</protein>
<dbReference type="SMART" id="SM00496">
    <property type="entry name" value="IENR2"/>
    <property type="match status" value="6"/>
</dbReference>
<feature type="domain" description="Nuclease associated modular" evidence="2">
    <location>
        <begin position="31"/>
        <end position="47"/>
    </location>
</feature>
<dbReference type="Pfam" id="PF07460">
    <property type="entry name" value="NUMOD3"/>
    <property type="match status" value="2"/>
</dbReference>
<feature type="domain" description="Nuclease associated modular" evidence="2">
    <location>
        <begin position="65"/>
        <end position="81"/>
    </location>
</feature>